<dbReference type="GO" id="GO:0006631">
    <property type="term" value="P:fatty acid metabolic process"/>
    <property type="evidence" value="ECO:0007669"/>
    <property type="project" value="UniProtKB-KW"/>
</dbReference>
<gene>
    <name evidence="7" type="ORF">C7B46_08355</name>
</gene>
<dbReference type="Pfam" id="PF13193">
    <property type="entry name" value="AMP-binding_C"/>
    <property type="match status" value="1"/>
</dbReference>
<dbReference type="InterPro" id="IPR042099">
    <property type="entry name" value="ANL_N_sf"/>
</dbReference>
<dbReference type="FunFam" id="3.30.300.30:FF:000008">
    <property type="entry name" value="2,3-dihydroxybenzoate-AMP ligase"/>
    <property type="match status" value="1"/>
</dbReference>
<keyword evidence="3" id="KW-0276">Fatty acid metabolism</keyword>
<dbReference type="GO" id="GO:0016874">
    <property type="term" value="F:ligase activity"/>
    <property type="evidence" value="ECO:0007669"/>
    <property type="project" value="UniProtKB-KW"/>
</dbReference>
<dbReference type="Gene3D" id="3.40.50.12780">
    <property type="entry name" value="N-terminal domain of ligase-like"/>
    <property type="match status" value="1"/>
</dbReference>
<comment type="caution">
    <text evidence="7">The sequence shown here is derived from an EMBL/GenBank/DDBJ whole genome shotgun (WGS) entry which is preliminary data.</text>
</comment>
<keyword evidence="4" id="KW-0443">Lipid metabolism</keyword>
<feature type="domain" description="AMP-dependent synthetase/ligase" evidence="5">
    <location>
        <begin position="35"/>
        <end position="399"/>
    </location>
</feature>
<dbReference type="PANTHER" id="PTHR43859">
    <property type="entry name" value="ACYL-ACTIVATING ENZYME"/>
    <property type="match status" value="1"/>
</dbReference>
<dbReference type="InterPro" id="IPR020845">
    <property type="entry name" value="AMP-binding_CS"/>
</dbReference>
<dbReference type="NCBIfam" id="NF004837">
    <property type="entry name" value="PRK06187.1"/>
    <property type="match status" value="1"/>
</dbReference>
<organism evidence="7 8">
    <name type="scientific">Sulfobacillus benefaciens</name>
    <dbReference type="NCBI Taxonomy" id="453960"/>
    <lineage>
        <taxon>Bacteria</taxon>
        <taxon>Bacillati</taxon>
        <taxon>Bacillota</taxon>
        <taxon>Clostridia</taxon>
        <taxon>Eubacteriales</taxon>
        <taxon>Clostridiales Family XVII. Incertae Sedis</taxon>
        <taxon>Sulfobacillus</taxon>
    </lineage>
</organism>
<dbReference type="Pfam" id="PF00501">
    <property type="entry name" value="AMP-binding"/>
    <property type="match status" value="1"/>
</dbReference>
<dbReference type="Proteomes" id="UP000242972">
    <property type="component" value="Unassembled WGS sequence"/>
</dbReference>
<evidence type="ECO:0000256" key="4">
    <source>
        <dbReference type="ARBA" id="ARBA00023098"/>
    </source>
</evidence>
<evidence type="ECO:0000256" key="2">
    <source>
        <dbReference type="ARBA" id="ARBA00022598"/>
    </source>
</evidence>
<name>A0A2T2XHA0_9FIRM</name>
<accession>A0A2T2XHA0</accession>
<evidence type="ECO:0000259" key="5">
    <source>
        <dbReference type="Pfam" id="PF00501"/>
    </source>
</evidence>
<evidence type="ECO:0000313" key="8">
    <source>
        <dbReference type="Proteomes" id="UP000242972"/>
    </source>
</evidence>
<evidence type="ECO:0000313" key="7">
    <source>
        <dbReference type="EMBL" id="PSR33858.1"/>
    </source>
</evidence>
<dbReference type="Gene3D" id="3.30.300.30">
    <property type="match status" value="1"/>
</dbReference>
<evidence type="ECO:0000256" key="3">
    <source>
        <dbReference type="ARBA" id="ARBA00022832"/>
    </source>
</evidence>
<proteinExistence type="inferred from homology"/>
<keyword evidence="2 7" id="KW-0436">Ligase</keyword>
<dbReference type="CDD" id="cd12119">
    <property type="entry name" value="ttLC_FACS_AlkK_like"/>
    <property type="match status" value="1"/>
</dbReference>
<dbReference type="PROSITE" id="PS00455">
    <property type="entry name" value="AMP_BINDING"/>
    <property type="match status" value="1"/>
</dbReference>
<evidence type="ECO:0000256" key="1">
    <source>
        <dbReference type="ARBA" id="ARBA00006432"/>
    </source>
</evidence>
<dbReference type="PANTHER" id="PTHR43859:SF4">
    <property type="entry name" value="BUTANOATE--COA LIGASE AAE1-RELATED"/>
    <property type="match status" value="1"/>
</dbReference>
<feature type="domain" description="AMP-binding enzyme C-terminal" evidence="6">
    <location>
        <begin position="450"/>
        <end position="524"/>
    </location>
</feature>
<reference evidence="7 8" key="1">
    <citation type="journal article" date="2014" name="BMC Genomics">
        <title>Comparison of environmental and isolate Sulfobacillus genomes reveals diverse carbon, sulfur, nitrogen, and hydrogen metabolisms.</title>
        <authorList>
            <person name="Justice N.B."/>
            <person name="Norman A."/>
            <person name="Brown C.T."/>
            <person name="Singh A."/>
            <person name="Thomas B.C."/>
            <person name="Banfield J.F."/>
        </authorList>
    </citation>
    <scope>NUCLEOTIDE SEQUENCE [LARGE SCALE GENOMIC DNA]</scope>
    <source>
        <strain evidence="7">AMDSBA4</strain>
    </source>
</reference>
<dbReference type="InterPro" id="IPR000873">
    <property type="entry name" value="AMP-dep_synth/lig_dom"/>
</dbReference>
<dbReference type="EMBL" id="PXYW01000016">
    <property type="protein sequence ID" value="PSR33858.1"/>
    <property type="molecule type" value="Genomic_DNA"/>
</dbReference>
<comment type="similarity">
    <text evidence="1">Belongs to the ATP-dependent AMP-binding enzyme family.</text>
</comment>
<dbReference type="SUPFAM" id="SSF56801">
    <property type="entry name" value="Acetyl-CoA synthetase-like"/>
    <property type="match status" value="1"/>
</dbReference>
<dbReference type="InterPro" id="IPR045851">
    <property type="entry name" value="AMP-bd_C_sf"/>
</dbReference>
<dbReference type="InterPro" id="IPR025110">
    <property type="entry name" value="AMP-bd_C"/>
</dbReference>
<sequence length="544" mass="60210">MESTMMDFPLVLPHILERTRHLFGEVEVVSVLPDHSHHRYHYRDFYDRTLRLANALSALGLHSGDRVATLMWNHYVHLESYFAIPSAGFVLHTLNLRLHPEDIAYLIHHADDQVVIVDDILLPLWQKVAPLVSIKTVVVVSWTGSPIPDGAINYETWIHGYGTDFSYPAILETAAAGMCYTSGTTGKPKGVVYSHRALILQALSVGLGAVLSITPQDTVCPIVPMFHINAWGIPVLSAMVGARLVFPGPYLGPAQLLQLFSEEQVTKAEGIPTIWMSVLQEYEKSPEAWDLSLLKEIGSGGAPVPESLIQSYDAHDIRLLQGFGMTETAGVATFSVLQNTLTSESLATQYAYRAKAGMPIPLAETRIVSLDGDQAVLPQDNQAIGELQVRGPFVARSYYNRPDTQGNWTEDGWFRTGDVAAIDSKGYVRIVDRTKDLIKSGGEWISSVDLENALMAHPGVKEAAVIGVPHPKWQERPIAAVVLKDNAHVAESELVRFISDRFPKWWLPDRIIFLPELPKTSTGKFLKTALREQFAVNQEGSQPK</sequence>
<protein>
    <submittedName>
        <fullName evidence="7">Long-chain fatty acid--CoA ligase</fullName>
    </submittedName>
</protein>
<evidence type="ECO:0000259" key="6">
    <source>
        <dbReference type="Pfam" id="PF13193"/>
    </source>
</evidence>
<dbReference type="AlphaFoldDB" id="A0A2T2XHA0"/>